<evidence type="ECO:0000259" key="2">
    <source>
        <dbReference type="PROSITE" id="PS50937"/>
    </source>
</evidence>
<dbReference type="CDD" id="cd00592">
    <property type="entry name" value="HTH_MerR-like"/>
    <property type="match status" value="1"/>
</dbReference>
<protein>
    <submittedName>
        <fullName evidence="3">MerR family transcriptional regulator</fullName>
    </submittedName>
</protein>
<keyword evidence="1" id="KW-0238">DNA-binding</keyword>
<reference evidence="4" key="1">
    <citation type="submission" date="2023-07" db="EMBL/GenBank/DDBJ databases">
        <title>Whole genome shotgun sequence of Streptomyces nojiriensis NBRC 13794.</title>
        <authorList>
            <person name="Komaki H."/>
            <person name="Tamura T."/>
        </authorList>
    </citation>
    <scope>NUCLEOTIDE SEQUENCE [LARGE SCALE GENOMIC DNA]</scope>
    <source>
        <strain evidence="4">NBRC 13794</strain>
    </source>
</reference>
<evidence type="ECO:0000313" key="3">
    <source>
        <dbReference type="EMBL" id="GHI67546.1"/>
    </source>
</evidence>
<dbReference type="GeneID" id="95593888"/>
<dbReference type="InterPro" id="IPR009061">
    <property type="entry name" value="DNA-bd_dom_put_sf"/>
</dbReference>
<dbReference type="SUPFAM" id="SSF46955">
    <property type="entry name" value="Putative DNA-binding domain"/>
    <property type="match status" value="1"/>
</dbReference>
<proteinExistence type="predicted"/>
<feature type="domain" description="HTH merR-type" evidence="2">
    <location>
        <begin position="6"/>
        <end position="75"/>
    </location>
</feature>
<dbReference type="Proteomes" id="UP000613974">
    <property type="component" value="Unassembled WGS sequence"/>
</dbReference>
<sequence length="319" mass="35770">MDRDMLHSIGDLSRRTGLTVKTIRFYSDQGIVPPTDRSPAGYRRYGPDALARLDLVRTLRDLGLDLATVRRVLDREISLQDVAAAHANALDVQIRTLRLRRAVLRAVARRGPTPMEMDLMHRLATLSRAERRRLVSGFVDDAFEVPHDNPEFETLMRSVTPELPDDPTPEQVEAWVELAGLCQNEDFRAALRRMAAEQAEEPVRQDVGTLHDTLNRAMRERIAEAVSAGLVPAAANGMFLADSLGGLYAHAFECADEGDLRRWLLARLRTTADPRAERYWQLLAVVNGWPASPTLAPVYPWFTTVFAKGDADHEKGLTR</sequence>
<dbReference type="Gene3D" id="1.10.1660.10">
    <property type="match status" value="1"/>
</dbReference>
<dbReference type="PROSITE" id="PS50937">
    <property type="entry name" value="HTH_MERR_2"/>
    <property type="match status" value="1"/>
</dbReference>
<gene>
    <name evidence="3" type="ORF">Snoj_14640</name>
</gene>
<dbReference type="RefSeq" id="WP_189741881.1">
    <property type="nucleotide sequence ID" value="NZ_BMRL01000010.1"/>
</dbReference>
<keyword evidence="4" id="KW-1185">Reference proteome</keyword>
<dbReference type="InterPro" id="IPR000551">
    <property type="entry name" value="MerR-type_HTH_dom"/>
</dbReference>
<dbReference type="PRINTS" id="PR00040">
    <property type="entry name" value="HTHMERR"/>
</dbReference>
<dbReference type="SMART" id="SM00422">
    <property type="entry name" value="HTH_MERR"/>
    <property type="match status" value="1"/>
</dbReference>
<dbReference type="PANTHER" id="PTHR30204">
    <property type="entry name" value="REDOX-CYCLING DRUG-SENSING TRANSCRIPTIONAL ACTIVATOR SOXR"/>
    <property type="match status" value="1"/>
</dbReference>
<dbReference type="InterPro" id="IPR047057">
    <property type="entry name" value="MerR_fam"/>
</dbReference>
<evidence type="ECO:0000256" key="1">
    <source>
        <dbReference type="ARBA" id="ARBA00023125"/>
    </source>
</evidence>
<comment type="caution">
    <text evidence="3">The sequence shown here is derived from an EMBL/GenBank/DDBJ whole genome shotgun (WGS) entry which is preliminary data.</text>
</comment>
<dbReference type="PANTHER" id="PTHR30204:SF93">
    <property type="entry name" value="HTH MERR-TYPE DOMAIN-CONTAINING PROTEIN"/>
    <property type="match status" value="1"/>
</dbReference>
<name>A0ABQ3SHF0_9ACTN</name>
<organism evidence="3 4">
    <name type="scientific">Streptomyces nojiriensis</name>
    <dbReference type="NCBI Taxonomy" id="66374"/>
    <lineage>
        <taxon>Bacteria</taxon>
        <taxon>Bacillati</taxon>
        <taxon>Actinomycetota</taxon>
        <taxon>Actinomycetes</taxon>
        <taxon>Kitasatosporales</taxon>
        <taxon>Streptomycetaceae</taxon>
        <taxon>Streptomyces</taxon>
    </lineage>
</organism>
<dbReference type="Pfam" id="PF13411">
    <property type="entry name" value="MerR_1"/>
    <property type="match status" value="1"/>
</dbReference>
<evidence type="ECO:0000313" key="4">
    <source>
        <dbReference type="Proteomes" id="UP000613974"/>
    </source>
</evidence>
<dbReference type="EMBL" id="BNEC01000003">
    <property type="protein sequence ID" value="GHI67546.1"/>
    <property type="molecule type" value="Genomic_DNA"/>
</dbReference>
<accession>A0ABQ3SHF0</accession>